<evidence type="ECO:0000313" key="6">
    <source>
        <dbReference type="EMBL" id="VAW59205.1"/>
    </source>
</evidence>
<keyword evidence="1" id="KW-0963">Cytoplasm</keyword>
<dbReference type="Pfam" id="PF04079">
    <property type="entry name" value="SMC_ScpB"/>
    <property type="match status" value="1"/>
</dbReference>
<dbReference type="SUPFAM" id="SSF46785">
    <property type="entry name" value="Winged helix' DNA-binding domain"/>
    <property type="match status" value="2"/>
</dbReference>
<evidence type="ECO:0000256" key="3">
    <source>
        <dbReference type="ARBA" id="ARBA00022829"/>
    </source>
</evidence>
<dbReference type="PIRSF" id="PIRSF019345">
    <property type="entry name" value="ScpB"/>
    <property type="match status" value="1"/>
</dbReference>
<keyword evidence="4" id="KW-0131">Cell cycle</keyword>
<reference evidence="6" key="1">
    <citation type="submission" date="2018-06" db="EMBL/GenBank/DDBJ databases">
        <authorList>
            <person name="Zhirakovskaya E."/>
        </authorList>
    </citation>
    <scope>NUCLEOTIDE SEQUENCE</scope>
</reference>
<accession>A0A3B0WT89</accession>
<dbReference type="Gene3D" id="1.10.10.10">
    <property type="entry name" value="Winged helix-like DNA-binding domain superfamily/Winged helix DNA-binding domain"/>
    <property type="match status" value="2"/>
</dbReference>
<sequence length="249" mass="28179">MQIEQLKNILEAILLTADQPMDMRRLAALFEADEARPGSDNILQALQGLQEDYQGRGIELKEVASGYRMQVNTDCAPWVSRMWEEKPPRYSRALLETLVLIAYRQPITRGEIEEIRGVSVSTHIIKTLSEREWVRVLGHKDVPGRPSMYGTTRDFLDYFNLKSLDELPGLADITDLDKLHPELEFEQEVAVDGEVSGDADEDTENKAASDEITEVEAVAENDQPDDQPDDQTVESEENKGEDMQIKESD</sequence>
<dbReference type="InterPro" id="IPR005234">
    <property type="entry name" value="ScpB_csome_segregation"/>
</dbReference>
<dbReference type="NCBIfam" id="TIGR00281">
    <property type="entry name" value="SMC-Scp complex subunit ScpB"/>
    <property type="match status" value="1"/>
</dbReference>
<evidence type="ECO:0000256" key="4">
    <source>
        <dbReference type="ARBA" id="ARBA00023306"/>
    </source>
</evidence>
<dbReference type="InterPro" id="IPR036388">
    <property type="entry name" value="WH-like_DNA-bd_sf"/>
</dbReference>
<feature type="compositionally biased region" description="Basic and acidic residues" evidence="5">
    <location>
        <begin position="236"/>
        <end position="249"/>
    </location>
</feature>
<dbReference type="InterPro" id="IPR036390">
    <property type="entry name" value="WH_DNA-bd_sf"/>
</dbReference>
<dbReference type="GO" id="GO:0051301">
    <property type="term" value="P:cell division"/>
    <property type="evidence" value="ECO:0007669"/>
    <property type="project" value="UniProtKB-KW"/>
</dbReference>
<organism evidence="6">
    <name type="scientific">hydrothermal vent metagenome</name>
    <dbReference type="NCBI Taxonomy" id="652676"/>
    <lineage>
        <taxon>unclassified sequences</taxon>
        <taxon>metagenomes</taxon>
        <taxon>ecological metagenomes</taxon>
    </lineage>
</organism>
<evidence type="ECO:0000256" key="1">
    <source>
        <dbReference type="ARBA" id="ARBA00022490"/>
    </source>
</evidence>
<evidence type="ECO:0000256" key="5">
    <source>
        <dbReference type="SAM" id="MobiDB-lite"/>
    </source>
</evidence>
<dbReference type="EMBL" id="UOFG01000070">
    <property type="protein sequence ID" value="VAW59205.1"/>
    <property type="molecule type" value="Genomic_DNA"/>
</dbReference>
<feature type="compositionally biased region" description="Acidic residues" evidence="5">
    <location>
        <begin position="211"/>
        <end position="235"/>
    </location>
</feature>
<dbReference type="PANTHER" id="PTHR34298">
    <property type="entry name" value="SEGREGATION AND CONDENSATION PROTEIN B"/>
    <property type="match status" value="1"/>
</dbReference>
<feature type="compositionally biased region" description="Acidic residues" evidence="5">
    <location>
        <begin position="189"/>
        <end position="203"/>
    </location>
</feature>
<proteinExistence type="predicted"/>
<feature type="region of interest" description="Disordered" evidence="5">
    <location>
        <begin position="189"/>
        <end position="249"/>
    </location>
</feature>
<name>A0A3B0WT89_9ZZZZ</name>
<evidence type="ECO:0000256" key="2">
    <source>
        <dbReference type="ARBA" id="ARBA00022618"/>
    </source>
</evidence>
<keyword evidence="2" id="KW-0132">Cell division</keyword>
<dbReference type="PANTHER" id="PTHR34298:SF2">
    <property type="entry name" value="SEGREGATION AND CONDENSATION PROTEIN B"/>
    <property type="match status" value="1"/>
</dbReference>
<dbReference type="AlphaFoldDB" id="A0A3B0WT89"/>
<keyword evidence="3" id="KW-0159">Chromosome partition</keyword>
<protein>
    <submittedName>
        <fullName evidence="6">Segregation and condensation protein B</fullName>
    </submittedName>
</protein>
<gene>
    <name evidence="6" type="ORF">MNBD_GAMMA11-545</name>
</gene>
<dbReference type="GO" id="GO:0051304">
    <property type="term" value="P:chromosome separation"/>
    <property type="evidence" value="ECO:0007669"/>
    <property type="project" value="InterPro"/>
</dbReference>